<evidence type="ECO:0000259" key="4">
    <source>
        <dbReference type="Pfam" id="PF04500"/>
    </source>
</evidence>
<comment type="caution">
    <text evidence="5">The sequence shown here is derived from an EMBL/GenBank/DDBJ whole genome shotgun (WGS) entry which is preliminary data.</text>
</comment>
<reference evidence="5" key="1">
    <citation type="submission" date="2020-08" db="EMBL/GenBank/DDBJ databases">
        <title>Genome sequencing and assembly of the red palm weevil Rhynchophorus ferrugineus.</title>
        <authorList>
            <person name="Dias G.B."/>
            <person name="Bergman C.M."/>
            <person name="Manee M."/>
        </authorList>
    </citation>
    <scope>NUCLEOTIDE SEQUENCE</scope>
    <source>
        <strain evidence="5">AA-2017</strain>
        <tissue evidence="5">Whole larva</tissue>
    </source>
</reference>
<dbReference type="GO" id="GO:0008270">
    <property type="term" value="F:zinc ion binding"/>
    <property type="evidence" value="ECO:0007669"/>
    <property type="project" value="UniProtKB-KW"/>
</dbReference>
<keyword evidence="3" id="KW-0862">Zinc</keyword>
<dbReference type="Gene3D" id="2.20.25.240">
    <property type="match status" value="1"/>
</dbReference>
<evidence type="ECO:0000256" key="2">
    <source>
        <dbReference type="ARBA" id="ARBA00022771"/>
    </source>
</evidence>
<name>A0A834MHG0_RHYFE</name>
<dbReference type="AlphaFoldDB" id="A0A834MHG0"/>
<evidence type="ECO:0000256" key="1">
    <source>
        <dbReference type="ARBA" id="ARBA00022723"/>
    </source>
</evidence>
<dbReference type="EMBL" id="JAACXV010000176">
    <property type="protein sequence ID" value="KAF7282361.1"/>
    <property type="molecule type" value="Genomic_DNA"/>
</dbReference>
<dbReference type="Pfam" id="PF04500">
    <property type="entry name" value="FLYWCH"/>
    <property type="match status" value="1"/>
</dbReference>
<evidence type="ECO:0000313" key="5">
    <source>
        <dbReference type="EMBL" id="KAF7282361.1"/>
    </source>
</evidence>
<sequence>MNRILEIVYFSKASKHPVLMLRNFEYRIERTTPTKTRWSCKMKEKIRCKSRLVTTGSTIYISNFEHNHTETFVGTSEKLHSQDVKFL</sequence>
<evidence type="ECO:0000313" key="6">
    <source>
        <dbReference type="Proteomes" id="UP000625711"/>
    </source>
</evidence>
<dbReference type="Proteomes" id="UP000625711">
    <property type="component" value="Unassembled WGS sequence"/>
</dbReference>
<accession>A0A834MHG0</accession>
<proteinExistence type="predicted"/>
<dbReference type="InterPro" id="IPR007588">
    <property type="entry name" value="Znf_FLYWCH"/>
</dbReference>
<evidence type="ECO:0000256" key="3">
    <source>
        <dbReference type="ARBA" id="ARBA00022833"/>
    </source>
</evidence>
<feature type="domain" description="FLYWCH-type" evidence="4">
    <location>
        <begin position="12"/>
        <end position="68"/>
    </location>
</feature>
<gene>
    <name evidence="5" type="ORF">GWI33_002740</name>
</gene>
<dbReference type="OrthoDB" id="7962512at2759"/>
<keyword evidence="2" id="KW-0863">Zinc-finger</keyword>
<protein>
    <recommendedName>
        <fullName evidence="4">FLYWCH-type domain-containing protein</fullName>
    </recommendedName>
</protein>
<keyword evidence="6" id="KW-1185">Reference proteome</keyword>
<keyword evidence="1" id="KW-0479">Metal-binding</keyword>
<organism evidence="5 6">
    <name type="scientific">Rhynchophorus ferrugineus</name>
    <name type="common">Red palm weevil</name>
    <name type="synonym">Curculio ferrugineus</name>
    <dbReference type="NCBI Taxonomy" id="354439"/>
    <lineage>
        <taxon>Eukaryota</taxon>
        <taxon>Metazoa</taxon>
        <taxon>Ecdysozoa</taxon>
        <taxon>Arthropoda</taxon>
        <taxon>Hexapoda</taxon>
        <taxon>Insecta</taxon>
        <taxon>Pterygota</taxon>
        <taxon>Neoptera</taxon>
        <taxon>Endopterygota</taxon>
        <taxon>Coleoptera</taxon>
        <taxon>Polyphaga</taxon>
        <taxon>Cucujiformia</taxon>
        <taxon>Curculionidae</taxon>
        <taxon>Dryophthorinae</taxon>
        <taxon>Rhynchophorus</taxon>
    </lineage>
</organism>